<evidence type="ECO:0000313" key="6">
    <source>
        <dbReference type="Proteomes" id="UP001273166"/>
    </source>
</evidence>
<evidence type="ECO:0000259" key="4">
    <source>
        <dbReference type="Pfam" id="PF26335"/>
    </source>
</evidence>
<feature type="chain" id="PRO_5042573129" evidence="2">
    <location>
        <begin position="24"/>
        <end position="614"/>
    </location>
</feature>
<dbReference type="RefSeq" id="XP_062720803.1">
    <property type="nucleotide sequence ID" value="XM_062867422.1"/>
</dbReference>
<name>A0AAJ0GRW7_9PEZI</name>
<dbReference type="PANTHER" id="PTHR22935">
    <property type="entry name" value="PENICILLIN-BINDING PROTEIN"/>
    <property type="match status" value="1"/>
</dbReference>
<dbReference type="EMBL" id="JAUDZG010000004">
    <property type="protein sequence ID" value="KAK3305023.1"/>
    <property type="molecule type" value="Genomic_DNA"/>
</dbReference>
<feature type="signal peptide" evidence="2">
    <location>
        <begin position="1"/>
        <end position="23"/>
    </location>
</feature>
<accession>A0AAJ0GRW7</accession>
<dbReference type="InterPro" id="IPR001466">
    <property type="entry name" value="Beta-lactam-related"/>
</dbReference>
<evidence type="ECO:0000256" key="1">
    <source>
        <dbReference type="ARBA" id="ARBA00038473"/>
    </source>
</evidence>
<gene>
    <name evidence="5" type="ORF">B0T15DRAFT_502219</name>
</gene>
<comment type="caution">
    <text evidence="5">The sequence shown here is derived from an EMBL/GenBank/DDBJ whole genome shotgun (WGS) entry which is preliminary data.</text>
</comment>
<evidence type="ECO:0000313" key="5">
    <source>
        <dbReference type="EMBL" id="KAK3305023.1"/>
    </source>
</evidence>
<organism evidence="5 6">
    <name type="scientific">Chaetomium strumarium</name>
    <dbReference type="NCBI Taxonomy" id="1170767"/>
    <lineage>
        <taxon>Eukaryota</taxon>
        <taxon>Fungi</taxon>
        <taxon>Dikarya</taxon>
        <taxon>Ascomycota</taxon>
        <taxon>Pezizomycotina</taxon>
        <taxon>Sordariomycetes</taxon>
        <taxon>Sordariomycetidae</taxon>
        <taxon>Sordariales</taxon>
        <taxon>Chaetomiaceae</taxon>
        <taxon>Chaetomium</taxon>
    </lineage>
</organism>
<sequence>MLPNACLSLSFAALAAFSPFVAAAPRQCPPLGPVLPAPRQPSQHVAVRSAVEAIVTSLKAEIGGFNYSAISIGVQSIHEDAPLIDLHHTPPHLHPERGARQVNSSTVYRIASISKVFTVLAALQQAERGVLSMHDPVTRWLPELSGSGRNSSRDSEHELDEVDWDSITVEAVAAHLAGIGADIATDLAAFPGDWQALGLPEIPSGVKRPDCSGAQGIRPCTREDLLEAYQHRRPPVYPPNQSPVYSNGGTSLVGLVVEAASNRTLSAVLQDMIQGPQGLGLRHTTVGNVPDNAENMFIPVGGTDWDRNLGVFDPSGGINSNTADLLAFMVGILKNRALPPSSTRRWLKPATFTSGWSGAVGAPWEIYRLDNLTTGTSDGSGSSGRITDLYTKGGTLADYHSAAVMVPDYGLVLSVLASGPEIMGLLPQLVALRVAEALIPALDQAGKEEARQRFAGTYVDPESGSRLTLAVGDDDEDKDGASGLVLSDWVVRGFDVLPHLDRYHPTRVNSTAPRSELRSVRLYPTGLETERRSAWRATFPSFTDEDAELVDGSTRLRDATCVSWQMADRLTYNYLAMDHFEFRFGEGGHEAVSVKSKAFDVEMARVSNNGTQGR</sequence>
<reference evidence="5" key="2">
    <citation type="submission" date="2023-06" db="EMBL/GenBank/DDBJ databases">
        <authorList>
            <consortium name="Lawrence Berkeley National Laboratory"/>
            <person name="Mondo S.J."/>
            <person name="Hensen N."/>
            <person name="Bonometti L."/>
            <person name="Westerberg I."/>
            <person name="Brannstrom I.O."/>
            <person name="Guillou S."/>
            <person name="Cros-Aarteil S."/>
            <person name="Calhoun S."/>
            <person name="Haridas S."/>
            <person name="Kuo A."/>
            <person name="Pangilinan J."/>
            <person name="Riley R."/>
            <person name="Labutti K."/>
            <person name="Andreopoulos B."/>
            <person name="Lipzen A."/>
            <person name="Chen C."/>
            <person name="Yanf M."/>
            <person name="Daum C."/>
            <person name="Ng V."/>
            <person name="Clum A."/>
            <person name="Steindorff A."/>
            <person name="Ohm R."/>
            <person name="Martin F."/>
            <person name="Silar P."/>
            <person name="Natvig D."/>
            <person name="Lalanne C."/>
            <person name="Gautier V."/>
            <person name="Ament-Velasquez S.L."/>
            <person name="Kruys A."/>
            <person name="Hutchinson M.I."/>
            <person name="Powell A.J."/>
            <person name="Barry K."/>
            <person name="Miller A.N."/>
            <person name="Grigoriev I.V."/>
            <person name="Debuchy R."/>
            <person name="Gladieux P."/>
            <person name="Thoren M.H."/>
            <person name="Johannesson H."/>
        </authorList>
    </citation>
    <scope>NUCLEOTIDE SEQUENCE</scope>
    <source>
        <strain evidence="5">CBS 333.67</strain>
    </source>
</reference>
<keyword evidence="2" id="KW-0732">Signal</keyword>
<evidence type="ECO:0000259" key="3">
    <source>
        <dbReference type="Pfam" id="PF00144"/>
    </source>
</evidence>
<reference evidence="5" key="1">
    <citation type="journal article" date="2023" name="Mol. Phylogenet. Evol.">
        <title>Genome-scale phylogeny and comparative genomics of the fungal order Sordariales.</title>
        <authorList>
            <person name="Hensen N."/>
            <person name="Bonometti L."/>
            <person name="Westerberg I."/>
            <person name="Brannstrom I.O."/>
            <person name="Guillou S."/>
            <person name="Cros-Aarteil S."/>
            <person name="Calhoun S."/>
            <person name="Haridas S."/>
            <person name="Kuo A."/>
            <person name="Mondo S."/>
            <person name="Pangilinan J."/>
            <person name="Riley R."/>
            <person name="LaButti K."/>
            <person name="Andreopoulos B."/>
            <person name="Lipzen A."/>
            <person name="Chen C."/>
            <person name="Yan M."/>
            <person name="Daum C."/>
            <person name="Ng V."/>
            <person name="Clum A."/>
            <person name="Steindorff A."/>
            <person name="Ohm R.A."/>
            <person name="Martin F."/>
            <person name="Silar P."/>
            <person name="Natvig D.O."/>
            <person name="Lalanne C."/>
            <person name="Gautier V."/>
            <person name="Ament-Velasquez S.L."/>
            <person name="Kruys A."/>
            <person name="Hutchinson M.I."/>
            <person name="Powell A.J."/>
            <person name="Barry K."/>
            <person name="Miller A.N."/>
            <person name="Grigoriev I.V."/>
            <person name="Debuchy R."/>
            <person name="Gladieux P."/>
            <person name="Hiltunen Thoren M."/>
            <person name="Johannesson H."/>
        </authorList>
    </citation>
    <scope>NUCLEOTIDE SEQUENCE</scope>
    <source>
        <strain evidence="5">CBS 333.67</strain>
    </source>
</reference>
<feature type="domain" description="Beta-lactamase-related" evidence="3">
    <location>
        <begin position="98"/>
        <end position="420"/>
    </location>
</feature>
<dbReference type="Pfam" id="PF26335">
    <property type="entry name" value="ARB_00930_C"/>
    <property type="match status" value="1"/>
</dbReference>
<feature type="domain" description="Beta-lactamase-like ARB-00930-like C-terminal" evidence="4">
    <location>
        <begin position="447"/>
        <end position="606"/>
    </location>
</feature>
<dbReference type="InterPro" id="IPR051478">
    <property type="entry name" value="Beta-lactamase-like_AB/R"/>
</dbReference>
<dbReference type="PANTHER" id="PTHR22935:SF95">
    <property type="entry name" value="BETA-LACTAMASE-LIKE 1-RELATED"/>
    <property type="match status" value="1"/>
</dbReference>
<dbReference type="InterPro" id="IPR012338">
    <property type="entry name" value="Beta-lactam/transpept-like"/>
</dbReference>
<dbReference type="Proteomes" id="UP001273166">
    <property type="component" value="Unassembled WGS sequence"/>
</dbReference>
<comment type="similarity">
    <text evidence="1">Belongs to the beta-lactamase family.</text>
</comment>
<dbReference type="InterPro" id="IPR058664">
    <property type="entry name" value="ARB_00930-like_C"/>
</dbReference>
<dbReference type="Pfam" id="PF00144">
    <property type="entry name" value="Beta-lactamase"/>
    <property type="match status" value="1"/>
</dbReference>
<dbReference type="Gene3D" id="3.40.710.10">
    <property type="entry name" value="DD-peptidase/beta-lactamase superfamily"/>
    <property type="match status" value="1"/>
</dbReference>
<dbReference type="SUPFAM" id="SSF56601">
    <property type="entry name" value="beta-lactamase/transpeptidase-like"/>
    <property type="match status" value="1"/>
</dbReference>
<evidence type="ECO:0000256" key="2">
    <source>
        <dbReference type="SAM" id="SignalP"/>
    </source>
</evidence>
<keyword evidence="6" id="KW-1185">Reference proteome</keyword>
<protein>
    <submittedName>
        <fullName evidence="5">Beta-lactamase/transpeptidase-like protein</fullName>
    </submittedName>
</protein>
<proteinExistence type="inferred from homology"/>
<dbReference type="AlphaFoldDB" id="A0AAJ0GRW7"/>
<dbReference type="GeneID" id="87886251"/>